<reference evidence="2 3" key="1">
    <citation type="submission" date="2019-09" db="EMBL/GenBank/DDBJ databases">
        <title>Genome sequence and assembly of Adhaeribacter sp.</title>
        <authorList>
            <person name="Chhetri G."/>
        </authorList>
    </citation>
    <scope>NUCLEOTIDE SEQUENCE [LARGE SCALE GENOMIC DNA]</scope>
    <source>
        <strain evidence="2 3">DK36</strain>
    </source>
</reference>
<proteinExistence type="predicted"/>
<keyword evidence="3" id="KW-1185">Reference proteome</keyword>
<dbReference type="InterPro" id="IPR012336">
    <property type="entry name" value="Thioredoxin-like_fold"/>
</dbReference>
<dbReference type="PANTHER" id="PTHR46388:SF2">
    <property type="entry name" value="NHL REPEAT-CONTAINING PROTEIN 2"/>
    <property type="match status" value="1"/>
</dbReference>
<dbReference type="PROSITE" id="PS51352">
    <property type="entry name" value="THIOREDOXIN_2"/>
    <property type="match status" value="1"/>
</dbReference>
<comment type="caution">
    <text evidence="2">The sequence shown here is derived from an EMBL/GenBank/DDBJ whole genome shotgun (WGS) entry which is preliminary data.</text>
</comment>
<dbReference type="Pfam" id="PF13905">
    <property type="entry name" value="Thioredoxin_8"/>
    <property type="match status" value="1"/>
</dbReference>
<gene>
    <name evidence="2" type="ORF">F0145_12225</name>
</gene>
<evidence type="ECO:0000313" key="3">
    <source>
        <dbReference type="Proteomes" id="UP000323426"/>
    </source>
</evidence>
<dbReference type="InterPro" id="IPR036249">
    <property type="entry name" value="Thioredoxin-like_sf"/>
</dbReference>
<dbReference type="InterPro" id="IPR013766">
    <property type="entry name" value="Thioredoxin_domain"/>
</dbReference>
<feature type="domain" description="Thioredoxin" evidence="1">
    <location>
        <begin position="2"/>
        <end position="147"/>
    </location>
</feature>
<dbReference type="Proteomes" id="UP000323426">
    <property type="component" value="Unassembled WGS sequence"/>
</dbReference>
<dbReference type="SUPFAM" id="SSF101898">
    <property type="entry name" value="NHL repeat"/>
    <property type="match status" value="1"/>
</dbReference>
<dbReference type="AlphaFoldDB" id="A0A5M6DK62"/>
<dbReference type="Gene3D" id="2.120.10.30">
    <property type="entry name" value="TolB, C-terminal domain"/>
    <property type="match status" value="2"/>
</dbReference>
<sequence>MITGRVRAPELNTRHGWLNTDKNYTLKELRGKVVLLDFWTMGCINCQHIIPDLNRLEAEYPEELVVIGVHSAKFDAEKSQNSIRKAILKFGINHPVINDADFELWRQYAINAWPTVVLIDPDGNVIGQKAGENIYEVVKPNIDQLIQDFGPKLNREILPLQPETSLDTPLQFPGKMIAAADGSIFLSDSGHNRILQITTEGQVLAIIGNGEAGFDNGTYEEATFREPQGLALKGNILYVADTKNNAIRLVDLVERTVFTAAGTGELEYYFYQEKLDEPVNPNSPWDLALVDEVLYIANAGNHQILRMDLRTEKVMRFAGNGREALVNGPLHEASFNQPSGLALKGDLLYVADAEASAIRVVDVAAGTVHTLVGHGLFDFGDLDGAADVAKLQHAVGLTVVDSNLYIADTYNGKIKVLDLEKKRVRTLIGGLDEPNDVKFINGFLWVTDTNHHQLIKVNLETSEKHLVPISF</sequence>
<organism evidence="2 3">
    <name type="scientific">Adhaeribacter rhizoryzae</name>
    <dbReference type="NCBI Taxonomy" id="2607907"/>
    <lineage>
        <taxon>Bacteria</taxon>
        <taxon>Pseudomonadati</taxon>
        <taxon>Bacteroidota</taxon>
        <taxon>Cytophagia</taxon>
        <taxon>Cytophagales</taxon>
        <taxon>Hymenobacteraceae</taxon>
        <taxon>Adhaeribacter</taxon>
    </lineage>
</organism>
<protein>
    <submittedName>
        <fullName evidence="2">Redoxin domain-containing protein</fullName>
    </submittedName>
</protein>
<accession>A0A5M6DK62</accession>
<dbReference type="Pfam" id="PF08309">
    <property type="entry name" value="LVIVD"/>
    <property type="match status" value="1"/>
</dbReference>
<name>A0A5M6DK62_9BACT</name>
<dbReference type="RefSeq" id="WP_150088698.1">
    <property type="nucleotide sequence ID" value="NZ_VWSF01000008.1"/>
</dbReference>
<dbReference type="InterPro" id="IPR013211">
    <property type="entry name" value="LVIVD"/>
</dbReference>
<dbReference type="SUPFAM" id="SSF52833">
    <property type="entry name" value="Thioredoxin-like"/>
    <property type="match status" value="1"/>
</dbReference>
<evidence type="ECO:0000313" key="2">
    <source>
        <dbReference type="EMBL" id="KAA5545695.1"/>
    </source>
</evidence>
<dbReference type="InterPro" id="IPR011042">
    <property type="entry name" value="6-blade_b-propeller_TolB-like"/>
</dbReference>
<evidence type="ECO:0000259" key="1">
    <source>
        <dbReference type="PROSITE" id="PS51352"/>
    </source>
</evidence>
<dbReference type="PANTHER" id="PTHR46388">
    <property type="entry name" value="NHL REPEAT-CONTAINING PROTEIN 2"/>
    <property type="match status" value="1"/>
</dbReference>
<dbReference type="Gene3D" id="3.40.30.10">
    <property type="entry name" value="Glutaredoxin"/>
    <property type="match status" value="1"/>
</dbReference>
<dbReference type="EMBL" id="VWSF01000008">
    <property type="protein sequence ID" value="KAA5545695.1"/>
    <property type="molecule type" value="Genomic_DNA"/>
</dbReference>